<dbReference type="AlphaFoldDB" id="A0A367ET52"/>
<evidence type="ECO:0000256" key="1">
    <source>
        <dbReference type="SAM" id="MobiDB-lite"/>
    </source>
</evidence>
<sequence>MYEPGAVFVSPDGTVADTPRAVARANADFLALGLPLSVRPRHTYVADEVALLIVDWEIDGTGPDGARVHLRGTATDVARRGADGHWRYVIDRPAGNDTVQRTPDEPSASPPAGAGSPRAVPSGRRIA</sequence>
<feature type="compositionally biased region" description="Low complexity" evidence="1">
    <location>
        <begin position="106"/>
        <end position="127"/>
    </location>
</feature>
<name>A0A367ET52_9ACTN</name>
<dbReference type="Pfam" id="PF14534">
    <property type="entry name" value="DUF4440"/>
    <property type="match status" value="1"/>
</dbReference>
<evidence type="ECO:0000313" key="3">
    <source>
        <dbReference type="EMBL" id="RCG20909.1"/>
    </source>
</evidence>
<protein>
    <submittedName>
        <fullName evidence="3">DUF4440 domain-containing protein</fullName>
    </submittedName>
</protein>
<dbReference type="InterPro" id="IPR032710">
    <property type="entry name" value="NTF2-like_dom_sf"/>
</dbReference>
<dbReference type="Gene3D" id="3.10.450.50">
    <property type="match status" value="1"/>
</dbReference>
<evidence type="ECO:0000313" key="4">
    <source>
        <dbReference type="Proteomes" id="UP000252914"/>
    </source>
</evidence>
<keyword evidence="4" id="KW-1185">Reference proteome</keyword>
<accession>A0A367ET52</accession>
<dbReference type="Proteomes" id="UP000252914">
    <property type="component" value="Unassembled WGS sequence"/>
</dbReference>
<feature type="domain" description="DUF4440" evidence="2">
    <location>
        <begin position="2"/>
        <end position="87"/>
    </location>
</feature>
<reference evidence="3 4" key="1">
    <citation type="submission" date="2018-06" db="EMBL/GenBank/DDBJ databases">
        <title>Streptomyces reniochalinae sp. nov. and Streptomyces diacarnus sp. nov. from marine sponges.</title>
        <authorList>
            <person name="Li L."/>
        </authorList>
    </citation>
    <scope>NUCLEOTIDE SEQUENCE [LARGE SCALE GENOMIC DNA]</scope>
    <source>
        <strain evidence="3 4">LHW51701</strain>
    </source>
</reference>
<evidence type="ECO:0000259" key="2">
    <source>
        <dbReference type="Pfam" id="PF14534"/>
    </source>
</evidence>
<proteinExistence type="predicted"/>
<feature type="region of interest" description="Disordered" evidence="1">
    <location>
        <begin position="91"/>
        <end position="127"/>
    </location>
</feature>
<dbReference type="InterPro" id="IPR027843">
    <property type="entry name" value="DUF4440"/>
</dbReference>
<organism evidence="3 4">
    <name type="scientific">Streptomyces diacarni</name>
    <dbReference type="NCBI Taxonomy" id="2800381"/>
    <lineage>
        <taxon>Bacteria</taxon>
        <taxon>Bacillati</taxon>
        <taxon>Actinomycetota</taxon>
        <taxon>Actinomycetes</taxon>
        <taxon>Kitasatosporales</taxon>
        <taxon>Streptomycetaceae</taxon>
        <taxon>Streptomyces</taxon>
    </lineage>
</organism>
<gene>
    <name evidence="3" type="ORF">DTL70_19595</name>
</gene>
<dbReference type="SUPFAM" id="SSF54427">
    <property type="entry name" value="NTF2-like"/>
    <property type="match status" value="1"/>
</dbReference>
<dbReference type="EMBL" id="QOIN01000047">
    <property type="protein sequence ID" value="RCG20909.1"/>
    <property type="molecule type" value="Genomic_DNA"/>
</dbReference>
<comment type="caution">
    <text evidence="3">The sequence shown here is derived from an EMBL/GenBank/DDBJ whole genome shotgun (WGS) entry which is preliminary data.</text>
</comment>